<reference evidence="1 2" key="1">
    <citation type="journal article" date="2019" name="Int. J. Syst. Evol. Microbiol.">
        <title>The Global Catalogue of Microorganisms (GCM) 10K type strain sequencing project: providing services to taxonomists for standard genome sequencing and annotation.</title>
        <authorList>
            <consortium name="The Broad Institute Genomics Platform"/>
            <consortium name="The Broad Institute Genome Sequencing Center for Infectious Disease"/>
            <person name="Wu L."/>
            <person name="Ma J."/>
        </authorList>
    </citation>
    <scope>NUCLEOTIDE SEQUENCE [LARGE SCALE GENOMIC DNA]</scope>
    <source>
        <strain evidence="1 2">JCM 1407</strain>
    </source>
</reference>
<protein>
    <recommendedName>
        <fullName evidence="3">Hydrogenase maturation nickel metallochaperone HypA</fullName>
    </recommendedName>
</protein>
<dbReference type="Proteomes" id="UP001501510">
    <property type="component" value="Unassembled WGS sequence"/>
</dbReference>
<sequence>MHEGCSGSFENGKEIVDKLRMMGFSDQSMPVPVTIKCEECGEEFLMDTFEFKCPKCFMVYGVTPCHAFDKENIKSAGIDY</sequence>
<proteinExistence type="predicted"/>
<evidence type="ECO:0000313" key="1">
    <source>
        <dbReference type="EMBL" id="GAA0737319.1"/>
    </source>
</evidence>
<name>A0ABN1JEU4_9CLOT</name>
<dbReference type="RefSeq" id="WP_343760124.1">
    <property type="nucleotide sequence ID" value="NZ_BAAACG010000008.1"/>
</dbReference>
<evidence type="ECO:0000313" key="2">
    <source>
        <dbReference type="Proteomes" id="UP001501510"/>
    </source>
</evidence>
<evidence type="ECO:0008006" key="3">
    <source>
        <dbReference type="Google" id="ProtNLM"/>
    </source>
</evidence>
<organism evidence="1 2">
    <name type="scientific">Clostridium oceanicum</name>
    <dbReference type="NCBI Taxonomy" id="1543"/>
    <lineage>
        <taxon>Bacteria</taxon>
        <taxon>Bacillati</taxon>
        <taxon>Bacillota</taxon>
        <taxon>Clostridia</taxon>
        <taxon>Eubacteriales</taxon>
        <taxon>Clostridiaceae</taxon>
        <taxon>Clostridium</taxon>
    </lineage>
</organism>
<keyword evidence="2" id="KW-1185">Reference proteome</keyword>
<dbReference type="EMBL" id="BAAACG010000008">
    <property type="protein sequence ID" value="GAA0737319.1"/>
    <property type="molecule type" value="Genomic_DNA"/>
</dbReference>
<comment type="caution">
    <text evidence="1">The sequence shown here is derived from an EMBL/GenBank/DDBJ whole genome shotgun (WGS) entry which is preliminary data.</text>
</comment>
<gene>
    <name evidence="1" type="ORF">GCM10008906_13310</name>
</gene>
<accession>A0ABN1JEU4</accession>